<feature type="transmembrane region" description="Helical" evidence="5">
    <location>
        <begin position="174"/>
        <end position="192"/>
    </location>
</feature>
<dbReference type="KEGG" id="tut:107361248"/>
<dbReference type="HOGENOM" id="CLU_088363_0_0_1"/>
<protein>
    <recommendedName>
        <fullName evidence="8">Tetraspanin</fullName>
    </recommendedName>
</protein>
<keyword evidence="7" id="KW-1185">Reference proteome</keyword>
<evidence type="ECO:0000313" key="7">
    <source>
        <dbReference type="Proteomes" id="UP000015104"/>
    </source>
</evidence>
<dbReference type="GO" id="GO:0016020">
    <property type="term" value="C:membrane"/>
    <property type="evidence" value="ECO:0007669"/>
    <property type="project" value="UniProtKB-SubCell"/>
</dbReference>
<organism evidence="6 7">
    <name type="scientific">Tetranychus urticae</name>
    <name type="common">Two-spotted spider mite</name>
    <dbReference type="NCBI Taxonomy" id="32264"/>
    <lineage>
        <taxon>Eukaryota</taxon>
        <taxon>Metazoa</taxon>
        <taxon>Ecdysozoa</taxon>
        <taxon>Arthropoda</taxon>
        <taxon>Chelicerata</taxon>
        <taxon>Arachnida</taxon>
        <taxon>Acari</taxon>
        <taxon>Acariformes</taxon>
        <taxon>Trombidiformes</taxon>
        <taxon>Prostigmata</taxon>
        <taxon>Eleutherengona</taxon>
        <taxon>Raphignathae</taxon>
        <taxon>Tetranychoidea</taxon>
        <taxon>Tetranychidae</taxon>
        <taxon>Tetranychus</taxon>
    </lineage>
</organism>
<dbReference type="eggNOG" id="KOG3882">
    <property type="taxonomic scope" value="Eukaryota"/>
</dbReference>
<evidence type="ECO:0000256" key="1">
    <source>
        <dbReference type="ARBA" id="ARBA00004141"/>
    </source>
</evidence>
<evidence type="ECO:0000256" key="3">
    <source>
        <dbReference type="ARBA" id="ARBA00022989"/>
    </source>
</evidence>
<accession>T1JT68</accession>
<dbReference type="OMA" id="CPPCAPI"/>
<sequence length="208" mass="22797">MCGGFTFTKNALTTLNILYTLVSCMLIAVATYARYSSIVSNLEIVQVFIGCGVFLAILSLMGLVGAAKHHQVILFFYMVILFLLFVVQFCIAIACLAVSDSQKVEIATNGWNSSSDSTRNEAQTWFNCCGFDSSPLVDQCIGVASCCKVKEDCHCETCKYKIVSAISSGLDVCGSLGIFFSFTEFLGVWLTIRYRNQKNPRADPSAFL</sequence>
<feature type="transmembrane region" description="Helical" evidence="5">
    <location>
        <begin position="74"/>
        <end position="99"/>
    </location>
</feature>
<dbReference type="EnsemblMetazoa" id="tetur01g13050.1">
    <property type="protein sequence ID" value="tetur01g13050.1"/>
    <property type="gene ID" value="tetur01g13050"/>
</dbReference>
<dbReference type="AlphaFoldDB" id="T1JT68"/>
<evidence type="ECO:0000256" key="4">
    <source>
        <dbReference type="ARBA" id="ARBA00023136"/>
    </source>
</evidence>
<reference evidence="6" key="2">
    <citation type="submission" date="2015-06" db="UniProtKB">
        <authorList>
            <consortium name="EnsemblMetazoa"/>
        </authorList>
    </citation>
    <scope>IDENTIFICATION</scope>
</reference>
<dbReference type="EMBL" id="CAEY01000473">
    <property type="status" value="NOT_ANNOTATED_CDS"/>
    <property type="molecule type" value="Genomic_DNA"/>
</dbReference>
<evidence type="ECO:0000256" key="5">
    <source>
        <dbReference type="SAM" id="Phobius"/>
    </source>
</evidence>
<dbReference type="OrthoDB" id="5845060at2759"/>
<dbReference type="InterPro" id="IPR018499">
    <property type="entry name" value="Tetraspanin/Peripherin"/>
</dbReference>
<comment type="subcellular location">
    <subcellularLocation>
        <location evidence="1">Membrane</location>
        <topology evidence="1">Multi-pass membrane protein</topology>
    </subcellularLocation>
</comment>
<feature type="transmembrane region" description="Helical" evidence="5">
    <location>
        <begin position="12"/>
        <end position="32"/>
    </location>
</feature>
<reference evidence="7" key="1">
    <citation type="submission" date="2011-08" db="EMBL/GenBank/DDBJ databases">
        <authorList>
            <person name="Rombauts S."/>
        </authorList>
    </citation>
    <scope>NUCLEOTIDE SEQUENCE</scope>
    <source>
        <strain evidence="7">London</strain>
    </source>
</reference>
<name>T1JT68_TETUR</name>
<keyword evidence="2 5" id="KW-0812">Transmembrane</keyword>
<keyword evidence="4 5" id="KW-0472">Membrane</keyword>
<dbReference type="Proteomes" id="UP000015104">
    <property type="component" value="Unassembled WGS sequence"/>
</dbReference>
<dbReference type="Pfam" id="PF00335">
    <property type="entry name" value="Tetraspanin"/>
    <property type="match status" value="1"/>
</dbReference>
<proteinExistence type="predicted"/>
<evidence type="ECO:0000313" key="6">
    <source>
        <dbReference type="EnsemblMetazoa" id="tetur01g13050.1"/>
    </source>
</evidence>
<gene>
    <name evidence="6" type="primary">107361248</name>
</gene>
<keyword evidence="3 5" id="KW-1133">Transmembrane helix</keyword>
<evidence type="ECO:0000256" key="2">
    <source>
        <dbReference type="ARBA" id="ARBA00022692"/>
    </source>
</evidence>
<dbReference type="PRINTS" id="PR00259">
    <property type="entry name" value="TMFOUR"/>
</dbReference>
<feature type="transmembrane region" description="Helical" evidence="5">
    <location>
        <begin position="44"/>
        <end position="67"/>
    </location>
</feature>
<evidence type="ECO:0008006" key="8">
    <source>
        <dbReference type="Google" id="ProtNLM"/>
    </source>
</evidence>